<accession>A0ABT3TFE1</accession>
<dbReference type="SUPFAM" id="SSF52540">
    <property type="entry name" value="P-loop containing nucleoside triphosphate hydrolases"/>
    <property type="match status" value="1"/>
</dbReference>
<dbReference type="InterPro" id="IPR052736">
    <property type="entry name" value="Stf3_sulfotransferase"/>
</dbReference>
<gene>
    <name evidence="1" type="ORF">EYC98_09030</name>
</gene>
<reference evidence="1" key="1">
    <citation type="submission" date="2019-02" db="EMBL/GenBank/DDBJ databases">
        <authorList>
            <person name="Li S.-H."/>
        </authorList>
    </citation>
    <scope>NUCLEOTIDE SEQUENCE</scope>
    <source>
        <strain evidence="1">IMCC14734</strain>
    </source>
</reference>
<name>A0ABT3TFE1_9GAMM</name>
<dbReference type="Proteomes" id="UP001143362">
    <property type="component" value="Unassembled WGS sequence"/>
</dbReference>
<dbReference type="Pfam" id="PF13469">
    <property type="entry name" value="Sulfotransfer_3"/>
    <property type="match status" value="1"/>
</dbReference>
<organism evidence="1 2">
    <name type="scientific">Candidatus Litorirhabdus singularis</name>
    <dbReference type="NCBI Taxonomy" id="2518993"/>
    <lineage>
        <taxon>Bacteria</taxon>
        <taxon>Pseudomonadati</taxon>
        <taxon>Pseudomonadota</taxon>
        <taxon>Gammaproteobacteria</taxon>
        <taxon>Cellvibrionales</taxon>
        <taxon>Halieaceae</taxon>
        <taxon>Candidatus Litorirhabdus</taxon>
    </lineage>
</organism>
<dbReference type="PANTHER" id="PTHR36451">
    <property type="entry name" value="PAPS-DEPENDENT SULFOTRANSFERASE STF3"/>
    <property type="match status" value="1"/>
</dbReference>
<dbReference type="Gene3D" id="3.40.50.300">
    <property type="entry name" value="P-loop containing nucleotide triphosphate hydrolases"/>
    <property type="match status" value="1"/>
</dbReference>
<comment type="caution">
    <text evidence="1">The sequence shown here is derived from an EMBL/GenBank/DDBJ whole genome shotgun (WGS) entry which is preliminary data.</text>
</comment>
<sequence length="422" mass="47892">MSDSSGPDGNNPQWVAPPHPDWLTQLNREGSYFDLPAVVPLDAESLLSRAQASTGLTDFGDELWREPFAVLLKSLQDEAQLTLMGRLMARSDIILWLSGRLQVVDTLKRHPEILQQELAAPMVIVGLPRSGTSILFELLSRDPEVGVPQMWEALMPCPPPVAATYTTDPRIERADQLFTQWNRVAPEFASMHEMRGDIPAECGLLMAGTFISDHIQSLHQTPSYSVWCAQADYEPVYRYHRDILKILQWKNPRQRWLLKAPEHQIHLQTLLAVYPDARVVQTHRDPLKCMASTTSLMGTLYSMRSDQPFNAEMFEHMIMGEATAQRLETVIDQRDAGIVPAANIADSRYQDLMQDPMACIEGIYHHFGMSLSSEARTRMLDYLASKPKGKFGQHQYQVDAGRATERALFKRYQELYQVPDEV</sequence>
<proteinExistence type="predicted"/>
<protein>
    <submittedName>
        <fullName evidence="1">Sulfotransferase</fullName>
    </submittedName>
</protein>
<keyword evidence="2" id="KW-1185">Reference proteome</keyword>
<dbReference type="EMBL" id="SHNN01000002">
    <property type="protein sequence ID" value="MCX2981006.1"/>
    <property type="molecule type" value="Genomic_DNA"/>
</dbReference>
<evidence type="ECO:0000313" key="2">
    <source>
        <dbReference type="Proteomes" id="UP001143362"/>
    </source>
</evidence>
<dbReference type="PANTHER" id="PTHR36451:SF1">
    <property type="entry name" value="OMEGA-HYDROXY-BETA-DIHYDROMENAQUINONE-9 SULFOTRANSFERASE STF3"/>
    <property type="match status" value="1"/>
</dbReference>
<dbReference type="InterPro" id="IPR027417">
    <property type="entry name" value="P-loop_NTPase"/>
</dbReference>
<dbReference type="RefSeq" id="WP_279245019.1">
    <property type="nucleotide sequence ID" value="NZ_SHNN01000002.1"/>
</dbReference>
<evidence type="ECO:0000313" key="1">
    <source>
        <dbReference type="EMBL" id="MCX2981006.1"/>
    </source>
</evidence>